<dbReference type="PROSITE" id="PS50048">
    <property type="entry name" value="ZN2_CY6_FUNGAL_2"/>
    <property type="match status" value="1"/>
</dbReference>
<evidence type="ECO:0000313" key="4">
    <source>
        <dbReference type="EMBL" id="KUI67397.1"/>
    </source>
</evidence>
<feature type="region of interest" description="Disordered" evidence="2">
    <location>
        <begin position="138"/>
        <end position="159"/>
    </location>
</feature>
<dbReference type="Proteomes" id="UP000078559">
    <property type="component" value="Chromosome 3"/>
</dbReference>
<feature type="compositionally biased region" description="Low complexity" evidence="2">
    <location>
        <begin position="195"/>
        <end position="209"/>
    </location>
</feature>
<dbReference type="GO" id="GO:0008270">
    <property type="term" value="F:zinc ion binding"/>
    <property type="evidence" value="ECO:0007669"/>
    <property type="project" value="InterPro"/>
</dbReference>
<dbReference type="CDD" id="cd00067">
    <property type="entry name" value="GAL4"/>
    <property type="match status" value="1"/>
</dbReference>
<accession>A0A194VTS7</accession>
<gene>
    <name evidence="4" type="ORF">VM1G_03347</name>
</gene>
<evidence type="ECO:0000259" key="3">
    <source>
        <dbReference type="PROSITE" id="PS50048"/>
    </source>
</evidence>
<dbReference type="InterPro" id="IPR036864">
    <property type="entry name" value="Zn2-C6_fun-type_DNA-bd_sf"/>
</dbReference>
<keyword evidence="5" id="KW-1185">Reference proteome</keyword>
<dbReference type="OrthoDB" id="2943660at2759"/>
<feature type="region of interest" description="Disordered" evidence="2">
    <location>
        <begin position="195"/>
        <end position="234"/>
    </location>
</feature>
<sequence>MPPATSQAKTNRASRKREIPRNYILNWQASRAGAEKPLVRRPLTACEGCRSAKVRCSGLQDCDRCDRCAGRGLECKYAAATSTPENSDQGEPAVTKPYSTDEWPSLVPTTTSDTEMAMDLNFDAADPFSAAVHIADEHNTGTLPPPQDPSWSGERGGQGLGHIDWASIDMISSQHHLDFSPSGSSANNADLFSFLTSTSPPSDPSLSSPQVRHDSRMGSSASSYPSSFGPAAHHPLSPNRCTCRADLMPLIPRISTAIQSKRPDEVFKVTRDIIRSCQNVVDCTSCEANCTDLICIVAILQQTEDCFAYLAEADLSSSIKICVGTYQVSGLDDSRLRYVLVMDLVNQAGALIDCVNCMADEMLRQLKAGCRLGRINIEYLKTVAMDYRVNVLESVKKAFDEGES</sequence>
<dbReference type="EMBL" id="CM003100">
    <property type="protein sequence ID" value="KUI67397.1"/>
    <property type="molecule type" value="Genomic_DNA"/>
</dbReference>
<feature type="region of interest" description="Disordered" evidence="2">
    <location>
        <begin position="80"/>
        <end position="110"/>
    </location>
</feature>
<dbReference type="Pfam" id="PF00172">
    <property type="entry name" value="Zn_clus"/>
    <property type="match status" value="1"/>
</dbReference>
<evidence type="ECO:0000313" key="5">
    <source>
        <dbReference type="Proteomes" id="UP000078559"/>
    </source>
</evidence>
<reference evidence="4" key="1">
    <citation type="submission" date="2014-12" db="EMBL/GenBank/DDBJ databases">
        <title>Genome Sequence of Valsa Canker Pathogens Uncovers a Specific Adaption of Colonization on Woody Bark.</title>
        <authorList>
            <person name="Yin Z."/>
            <person name="Liu H."/>
            <person name="Gao X."/>
            <person name="Li Z."/>
            <person name="Song N."/>
            <person name="Ke X."/>
            <person name="Dai Q."/>
            <person name="Wu Y."/>
            <person name="Sun Y."/>
            <person name="Xu J.-R."/>
            <person name="Kang Z.K."/>
            <person name="Wang L."/>
            <person name="Huang L."/>
        </authorList>
    </citation>
    <scope>NUCLEOTIDE SEQUENCE [LARGE SCALE GENOMIC DNA]</scope>
    <source>
        <strain evidence="4">03-8</strain>
    </source>
</reference>
<feature type="compositionally biased region" description="Polar residues" evidence="2">
    <location>
        <begin position="80"/>
        <end position="89"/>
    </location>
</feature>
<name>A0A194VTS7_CYTMA</name>
<dbReference type="InterPro" id="IPR001138">
    <property type="entry name" value="Zn2Cys6_DnaBD"/>
</dbReference>
<dbReference type="PROSITE" id="PS00463">
    <property type="entry name" value="ZN2_CY6_FUNGAL_1"/>
    <property type="match status" value="1"/>
</dbReference>
<organism evidence="4 5">
    <name type="scientific">Cytospora mali</name>
    <name type="common">Apple Valsa canker fungus</name>
    <name type="synonym">Valsa mali</name>
    <dbReference type="NCBI Taxonomy" id="578113"/>
    <lineage>
        <taxon>Eukaryota</taxon>
        <taxon>Fungi</taxon>
        <taxon>Dikarya</taxon>
        <taxon>Ascomycota</taxon>
        <taxon>Pezizomycotina</taxon>
        <taxon>Sordariomycetes</taxon>
        <taxon>Sordariomycetidae</taxon>
        <taxon>Diaporthales</taxon>
        <taxon>Cytosporaceae</taxon>
        <taxon>Cytospora</taxon>
    </lineage>
</organism>
<dbReference type="AlphaFoldDB" id="A0A194VTS7"/>
<dbReference type="GO" id="GO:0000981">
    <property type="term" value="F:DNA-binding transcription factor activity, RNA polymerase II-specific"/>
    <property type="evidence" value="ECO:0007669"/>
    <property type="project" value="InterPro"/>
</dbReference>
<dbReference type="SMART" id="SM00066">
    <property type="entry name" value="GAL4"/>
    <property type="match status" value="1"/>
</dbReference>
<protein>
    <recommendedName>
        <fullName evidence="3">Zn(2)-C6 fungal-type domain-containing protein</fullName>
    </recommendedName>
</protein>
<keyword evidence="1" id="KW-0539">Nucleus</keyword>
<evidence type="ECO:0000256" key="2">
    <source>
        <dbReference type="SAM" id="MobiDB-lite"/>
    </source>
</evidence>
<proteinExistence type="predicted"/>
<feature type="domain" description="Zn(2)-C6 fungal-type" evidence="3">
    <location>
        <begin position="45"/>
        <end position="77"/>
    </location>
</feature>
<evidence type="ECO:0000256" key="1">
    <source>
        <dbReference type="ARBA" id="ARBA00023242"/>
    </source>
</evidence>
<dbReference type="Gene3D" id="4.10.240.10">
    <property type="entry name" value="Zn(2)-C6 fungal-type DNA-binding domain"/>
    <property type="match status" value="1"/>
</dbReference>
<dbReference type="SUPFAM" id="SSF57701">
    <property type="entry name" value="Zn2/Cys6 DNA-binding domain"/>
    <property type="match status" value="1"/>
</dbReference>
<feature type="compositionally biased region" description="Low complexity" evidence="2">
    <location>
        <begin position="217"/>
        <end position="227"/>
    </location>
</feature>